<dbReference type="KEGG" id="csv:101205922"/>
<gene>
    <name evidence="5" type="ORF">Csa_3G855310</name>
</gene>
<keyword evidence="2" id="KW-0333">Golgi apparatus</keyword>
<dbReference type="InterPro" id="IPR029044">
    <property type="entry name" value="Nucleotide-diphossugar_trans"/>
</dbReference>
<organism evidence="5 6">
    <name type="scientific">Cucumis sativus</name>
    <name type="common">Cucumber</name>
    <dbReference type="NCBI Taxonomy" id="3659"/>
    <lineage>
        <taxon>Eukaryota</taxon>
        <taxon>Viridiplantae</taxon>
        <taxon>Streptophyta</taxon>
        <taxon>Embryophyta</taxon>
        <taxon>Tracheophyta</taxon>
        <taxon>Spermatophyta</taxon>
        <taxon>Magnoliopsida</taxon>
        <taxon>eudicotyledons</taxon>
        <taxon>Gunneridae</taxon>
        <taxon>Pentapetalae</taxon>
        <taxon>rosids</taxon>
        <taxon>fabids</taxon>
        <taxon>Cucurbitales</taxon>
        <taxon>Cucurbitaceae</taxon>
        <taxon>Benincaseae</taxon>
        <taxon>Cucumis</taxon>
    </lineage>
</organism>
<dbReference type="PROSITE" id="PS51257">
    <property type="entry name" value="PROKAR_LIPOPROTEIN"/>
    <property type="match status" value="1"/>
</dbReference>
<dbReference type="AlphaFoldDB" id="A0A0A0LGI2"/>
<evidence type="ECO:0000256" key="1">
    <source>
        <dbReference type="ARBA" id="ARBA00007033"/>
    </source>
</evidence>
<sequence length="427" mass="48777">MAGRKDKAQSPRVFRLLAAIAIGVLIGCLFAFFYPHGLFTSDLPLQNRRLAKLDLQARSSSSCESSDRSKNLKADVVSMLEKNAQLEKQIKDLTRELKIVEQLKDHAQKQYLALGENHKAGPFGTVKGLRTNPTVIPDESVNPRLAKLLEKVAIQKELIVTLANSNVKSMLEVWFTTIQKVGIQNYLVVALDNQTEEFCISHEVPVYKRDPDNNIDKVGKEGGNHQVSALKFRILREFLQLGYSVLLSDVDIVYLQNPFDHLYRDSDVESMSDGHNNMTAYGYNDVFDEPSMGWARFAHTMRIWVYNSGFFFIRPTLPSLELLDRVATRLSQEQAWDQAVFNEELFYPSRPGRDGLHASKRTMDMYLFMNSKVLFKTVRKDPKLKQLKPVIVHINYHPDKYPRMKAVVEFYVDGKQNALDPFPDGSE</sequence>
<dbReference type="EC" id="2.4.2.-" evidence="2"/>
<keyword evidence="2" id="KW-0472">Membrane</keyword>
<keyword evidence="2" id="KW-0808">Transferase</keyword>
<dbReference type="PANTHER" id="PTHR46581">
    <property type="entry name" value="ARABINOSYLTRANSFERASE RRA3"/>
    <property type="match status" value="1"/>
</dbReference>
<keyword evidence="2" id="KW-0812">Transmembrane</keyword>
<evidence type="ECO:0000256" key="3">
    <source>
        <dbReference type="SAM" id="Coils"/>
    </source>
</evidence>
<evidence type="ECO:0000256" key="2">
    <source>
        <dbReference type="RuleBase" id="RU363055"/>
    </source>
</evidence>
<reference evidence="5 6" key="2">
    <citation type="journal article" date="2009" name="PLoS ONE">
        <title>An integrated genetic and cytogenetic map of the cucumber genome.</title>
        <authorList>
            <person name="Ren Y."/>
            <person name="Zhang Z."/>
            <person name="Liu J."/>
            <person name="Staub J.E."/>
            <person name="Han Y."/>
            <person name="Cheng Z."/>
            <person name="Li X."/>
            <person name="Lu J."/>
            <person name="Miao H."/>
            <person name="Kang H."/>
            <person name="Xie B."/>
            <person name="Gu X."/>
            <person name="Wang X."/>
            <person name="Du Y."/>
            <person name="Jin W."/>
            <person name="Huang S."/>
        </authorList>
    </citation>
    <scope>NUCLEOTIDE SEQUENCE [LARGE SCALE GENOMIC DNA]</scope>
    <source>
        <strain evidence="6">cv. 9930</strain>
    </source>
</reference>
<dbReference type="PANTHER" id="PTHR46581:SF12">
    <property type="entry name" value="GLYCOSYLTRANSFERASE"/>
    <property type="match status" value="1"/>
</dbReference>
<dbReference type="OMA" id="WAHTIRV"/>
<keyword evidence="2" id="KW-0328">Glycosyltransferase</keyword>
<evidence type="ECO:0000313" key="5">
    <source>
        <dbReference type="EMBL" id="KGN59937.1"/>
    </source>
</evidence>
<keyword evidence="2" id="KW-1133">Transmembrane helix</keyword>
<proteinExistence type="inferred from homology"/>
<dbReference type="GO" id="GO:0000139">
    <property type="term" value="C:Golgi membrane"/>
    <property type="evidence" value="ECO:0007669"/>
    <property type="project" value="UniProtKB-SubCell"/>
</dbReference>
<dbReference type="GO" id="GO:0016757">
    <property type="term" value="F:glycosyltransferase activity"/>
    <property type="evidence" value="ECO:0007669"/>
    <property type="project" value="UniProtKB-KW"/>
</dbReference>
<keyword evidence="6" id="KW-1185">Reference proteome</keyword>
<dbReference type="Proteomes" id="UP000029981">
    <property type="component" value="Chromosome 3"/>
</dbReference>
<keyword evidence="2" id="KW-0735">Signal-anchor</keyword>
<reference evidence="5 6" key="1">
    <citation type="journal article" date="2009" name="Nat. Genet.">
        <title>The genome of the cucumber, Cucumis sativus L.</title>
        <authorList>
            <person name="Huang S."/>
            <person name="Li R."/>
            <person name="Zhang Z."/>
            <person name="Li L."/>
            <person name="Gu X."/>
            <person name="Fan W."/>
            <person name="Lucas W.J."/>
            <person name="Wang X."/>
            <person name="Xie B."/>
            <person name="Ni P."/>
            <person name="Ren Y."/>
            <person name="Zhu H."/>
            <person name="Li J."/>
            <person name="Lin K."/>
            <person name="Jin W."/>
            <person name="Fei Z."/>
            <person name="Li G."/>
            <person name="Staub J."/>
            <person name="Kilian A."/>
            <person name="van der Vossen E.A."/>
            <person name="Wu Y."/>
            <person name="Guo J."/>
            <person name="He J."/>
            <person name="Jia Z."/>
            <person name="Ren Y."/>
            <person name="Tian G."/>
            <person name="Lu Y."/>
            <person name="Ruan J."/>
            <person name="Qian W."/>
            <person name="Wang M."/>
            <person name="Huang Q."/>
            <person name="Li B."/>
            <person name="Xuan Z."/>
            <person name="Cao J."/>
            <person name="Asan"/>
            <person name="Wu Z."/>
            <person name="Zhang J."/>
            <person name="Cai Q."/>
            <person name="Bai Y."/>
            <person name="Zhao B."/>
            <person name="Han Y."/>
            <person name="Li Y."/>
            <person name="Li X."/>
            <person name="Wang S."/>
            <person name="Shi Q."/>
            <person name="Liu S."/>
            <person name="Cho W.K."/>
            <person name="Kim J.Y."/>
            <person name="Xu Y."/>
            <person name="Heller-Uszynska K."/>
            <person name="Miao H."/>
            <person name="Cheng Z."/>
            <person name="Zhang S."/>
            <person name="Wu J."/>
            <person name="Yang Y."/>
            <person name="Kang H."/>
            <person name="Li M."/>
            <person name="Liang H."/>
            <person name="Ren X."/>
            <person name="Shi Z."/>
            <person name="Wen M."/>
            <person name="Jian M."/>
            <person name="Yang H."/>
            <person name="Zhang G."/>
            <person name="Yang Z."/>
            <person name="Chen R."/>
            <person name="Liu S."/>
            <person name="Li J."/>
            <person name="Ma L."/>
            <person name="Liu H."/>
            <person name="Zhou Y."/>
            <person name="Zhao J."/>
            <person name="Fang X."/>
            <person name="Li G."/>
            <person name="Fang L."/>
            <person name="Li Y."/>
            <person name="Liu D."/>
            <person name="Zheng H."/>
            <person name="Zhang Y."/>
            <person name="Qin N."/>
            <person name="Li Z."/>
            <person name="Yang G."/>
            <person name="Yang S."/>
            <person name="Bolund L."/>
            <person name="Kristiansen K."/>
            <person name="Zheng H."/>
            <person name="Li S."/>
            <person name="Zhang X."/>
            <person name="Yang H."/>
            <person name="Wang J."/>
            <person name="Sun R."/>
            <person name="Zhang B."/>
            <person name="Jiang S."/>
            <person name="Wang J."/>
            <person name="Du Y."/>
            <person name="Li S."/>
        </authorList>
    </citation>
    <scope>NUCLEOTIDE SEQUENCE [LARGE SCALE GENOMIC DNA]</scope>
    <source>
        <strain evidence="6">cv. 9930</strain>
    </source>
</reference>
<dbReference type="Gramene" id="KGN59937">
    <property type="protein sequence ID" value="KGN59937"/>
    <property type="gene ID" value="Csa_3G855310"/>
</dbReference>
<keyword evidence="3" id="KW-0175">Coiled coil</keyword>
<evidence type="ECO:0000259" key="4">
    <source>
        <dbReference type="Pfam" id="PF03407"/>
    </source>
</evidence>
<dbReference type="STRING" id="3659.A0A0A0LGI2"/>
<protein>
    <recommendedName>
        <fullName evidence="2">Glycosyltransferase</fullName>
        <ecNumber evidence="2">2.4.2.-</ecNumber>
    </recommendedName>
</protein>
<dbReference type="InterPro" id="IPR044290">
    <property type="entry name" value="RRA1/2/3"/>
</dbReference>
<dbReference type="InterPro" id="IPR005069">
    <property type="entry name" value="Nucl-diP-sugar_transferase"/>
</dbReference>
<dbReference type="GO" id="GO:0080147">
    <property type="term" value="P:root hair cell development"/>
    <property type="evidence" value="ECO:0007669"/>
    <property type="project" value="InterPro"/>
</dbReference>
<feature type="domain" description="Nucleotide-diphospho-sugar transferase" evidence="4">
    <location>
        <begin position="183"/>
        <end position="400"/>
    </location>
</feature>
<reference evidence="5 6" key="4">
    <citation type="journal article" date="2011" name="BMC Genomics">
        <title>RNA-Seq improves annotation of protein-coding genes in the cucumber genome.</title>
        <authorList>
            <person name="Li Z."/>
            <person name="Zhang Z."/>
            <person name="Yan P."/>
            <person name="Huang S."/>
            <person name="Fei Z."/>
            <person name="Lin K."/>
        </authorList>
    </citation>
    <scope>NUCLEOTIDE SEQUENCE [LARGE SCALE GENOMIC DNA]</scope>
    <source>
        <strain evidence="6">cv. 9930</strain>
    </source>
</reference>
<keyword evidence="2" id="KW-0961">Cell wall biogenesis/degradation</keyword>
<comment type="similarity">
    <text evidence="1 2">Belongs to the glycosyltransferase 77 family.</text>
</comment>
<dbReference type="SUPFAM" id="SSF53448">
    <property type="entry name" value="Nucleotide-diphospho-sugar transferases"/>
    <property type="match status" value="1"/>
</dbReference>
<dbReference type="EMBL" id="CM002924">
    <property type="protein sequence ID" value="KGN59937.1"/>
    <property type="molecule type" value="Genomic_DNA"/>
</dbReference>
<name>A0A0A0LGI2_CUCSA</name>
<feature type="coiled-coil region" evidence="3">
    <location>
        <begin position="69"/>
        <end position="110"/>
    </location>
</feature>
<evidence type="ECO:0000313" key="6">
    <source>
        <dbReference type="Proteomes" id="UP000029981"/>
    </source>
</evidence>
<accession>A0A0A0LGI2</accession>
<dbReference type="OrthoDB" id="540503at2759"/>
<dbReference type="eggNOG" id="ENOG502QRD4">
    <property type="taxonomic scope" value="Eukaryota"/>
</dbReference>
<comment type="subcellular location">
    <subcellularLocation>
        <location evidence="2">Golgi apparatus membrane</location>
        <topology evidence="2">Single-pass type II membrane protein</topology>
    </subcellularLocation>
</comment>
<dbReference type="GO" id="GO:0071555">
    <property type="term" value="P:cell wall organization"/>
    <property type="evidence" value="ECO:0007669"/>
    <property type="project" value="UniProtKB-KW"/>
</dbReference>
<dbReference type="Pfam" id="PF03407">
    <property type="entry name" value="Nucleotid_trans"/>
    <property type="match status" value="1"/>
</dbReference>
<feature type="transmembrane region" description="Helical" evidence="2">
    <location>
        <begin position="12"/>
        <end position="34"/>
    </location>
</feature>
<reference evidence="5 6" key="3">
    <citation type="journal article" date="2010" name="BMC Genomics">
        <title>Transcriptome sequencing and comparative analysis of cucumber flowers with different sex types.</title>
        <authorList>
            <person name="Guo S."/>
            <person name="Zheng Y."/>
            <person name="Joung J.G."/>
            <person name="Liu S."/>
            <person name="Zhang Z."/>
            <person name="Crasta O.R."/>
            <person name="Sobral B.W."/>
            <person name="Xu Y."/>
            <person name="Huang S."/>
            <person name="Fei Z."/>
        </authorList>
    </citation>
    <scope>NUCLEOTIDE SEQUENCE [LARGE SCALE GENOMIC DNA]</scope>
    <source>
        <strain evidence="6">cv. 9930</strain>
    </source>
</reference>